<dbReference type="RefSeq" id="WP_273686040.1">
    <property type="nucleotide sequence ID" value="NZ_CP117411.1"/>
</dbReference>
<gene>
    <name evidence="1" type="ORF">PQ455_10570</name>
</gene>
<accession>A0ABY7TGM5</accession>
<sequence>MADAGTALLRALTDCAGIRPEIMEAEMTRWSSVTFEGARHRLVIRLPGPAAGRLAKAVAGDAVTPVGHVLADIALVRRVEDAGERMEIEALTVEG</sequence>
<organism evidence="1 2">
    <name type="scientific">Sphingomonas naphthae</name>
    <dbReference type="NCBI Taxonomy" id="1813468"/>
    <lineage>
        <taxon>Bacteria</taxon>
        <taxon>Pseudomonadati</taxon>
        <taxon>Pseudomonadota</taxon>
        <taxon>Alphaproteobacteria</taxon>
        <taxon>Sphingomonadales</taxon>
        <taxon>Sphingomonadaceae</taxon>
        <taxon>Sphingomonas</taxon>
    </lineage>
</organism>
<reference evidence="1 2" key="1">
    <citation type="submission" date="2023-02" db="EMBL/GenBank/DDBJ databases">
        <title>Genome sequence of Sphingomonas naphthae.</title>
        <authorList>
            <person name="Kim S."/>
            <person name="Heo J."/>
            <person name="Kwon S.-W."/>
        </authorList>
    </citation>
    <scope>NUCLEOTIDE SEQUENCE [LARGE SCALE GENOMIC DNA]</scope>
    <source>
        <strain evidence="1 2">KACC 18716</strain>
    </source>
</reference>
<name>A0ABY7TGM5_9SPHN</name>
<keyword evidence="2" id="KW-1185">Reference proteome</keyword>
<dbReference type="EMBL" id="CP117411">
    <property type="protein sequence ID" value="WCT72090.1"/>
    <property type="molecule type" value="Genomic_DNA"/>
</dbReference>
<evidence type="ECO:0000313" key="2">
    <source>
        <dbReference type="Proteomes" id="UP001220395"/>
    </source>
</evidence>
<proteinExistence type="predicted"/>
<protein>
    <submittedName>
        <fullName evidence="1">Uncharacterized protein</fullName>
    </submittedName>
</protein>
<dbReference type="Proteomes" id="UP001220395">
    <property type="component" value="Chromosome"/>
</dbReference>
<evidence type="ECO:0000313" key="1">
    <source>
        <dbReference type="EMBL" id="WCT72090.1"/>
    </source>
</evidence>